<dbReference type="Gene3D" id="3.90.950.20">
    <property type="entry name" value="CinA-like"/>
    <property type="match status" value="1"/>
</dbReference>
<evidence type="ECO:0000259" key="1">
    <source>
        <dbReference type="Pfam" id="PF02464"/>
    </source>
</evidence>
<dbReference type="GO" id="GO:0019159">
    <property type="term" value="F:nicotinamide-nucleotide amidase activity"/>
    <property type="evidence" value="ECO:0007669"/>
    <property type="project" value="UniProtKB-EC"/>
</dbReference>
<evidence type="ECO:0000313" key="3">
    <source>
        <dbReference type="Proteomes" id="UP000516349"/>
    </source>
</evidence>
<dbReference type="NCBIfam" id="TIGR00199">
    <property type="entry name" value="PncC_domain"/>
    <property type="match status" value="1"/>
</dbReference>
<dbReference type="AlphaFoldDB" id="A0A7H1NSG3"/>
<dbReference type="RefSeq" id="WP_203412964.1">
    <property type="nucleotide sequence ID" value="NZ_CP060244.1"/>
</dbReference>
<protein>
    <submittedName>
        <fullName evidence="2">Nicotinamide-nucleotide amidohydrolase PncC</fullName>
        <ecNumber evidence="2">3.5.1.42</ecNumber>
    </submittedName>
</protein>
<name>A0A7H1NSG3_9PROT</name>
<dbReference type="EMBL" id="CP060244">
    <property type="protein sequence ID" value="QNT78723.1"/>
    <property type="molecule type" value="Genomic_DNA"/>
</dbReference>
<reference evidence="2 3" key="1">
    <citation type="submission" date="2020-08" db="EMBL/GenBank/DDBJ databases">
        <title>Complete genome sequence of Entomobacter blattae G55GP.</title>
        <authorList>
            <person name="Poehlein A."/>
            <person name="Guzman J."/>
            <person name="Daniel R."/>
            <person name="Vilcinskas A."/>
        </authorList>
    </citation>
    <scope>NUCLEOTIDE SEQUENCE [LARGE SCALE GENOMIC DNA]</scope>
    <source>
        <strain evidence="2 3">G55GP</strain>
    </source>
</reference>
<evidence type="ECO:0000313" key="2">
    <source>
        <dbReference type="EMBL" id="QNT78723.1"/>
    </source>
</evidence>
<sequence length="171" mass="17968">MFIKDLEDLPPPLIQRSLTTLTLLQKQNLHVVTAESCTGGLIAASLTHHAGSSNVVLGGFVSYANSFKQHQLGVPAETLKTVGAVSQETAIFMAKGALEKAQAHIAISVTGIAGPGGGSTEKPVGLVWFAVTLYNQPHILARSKIFSGTRSAIRIQAAIEGLQLVEEAISK</sequence>
<keyword evidence="2" id="KW-0378">Hydrolase</keyword>
<dbReference type="InterPro" id="IPR036653">
    <property type="entry name" value="CinA-like_C"/>
</dbReference>
<dbReference type="Proteomes" id="UP000516349">
    <property type="component" value="Chromosome"/>
</dbReference>
<dbReference type="EC" id="3.5.1.42" evidence="2"/>
<proteinExistence type="predicted"/>
<dbReference type="SUPFAM" id="SSF142433">
    <property type="entry name" value="CinA-like"/>
    <property type="match status" value="1"/>
</dbReference>
<dbReference type="Pfam" id="PF02464">
    <property type="entry name" value="CinA"/>
    <property type="match status" value="1"/>
</dbReference>
<keyword evidence="3" id="KW-1185">Reference proteome</keyword>
<organism evidence="2 3">
    <name type="scientific">Entomobacter blattae</name>
    <dbReference type="NCBI Taxonomy" id="2762277"/>
    <lineage>
        <taxon>Bacteria</taxon>
        <taxon>Pseudomonadati</taxon>
        <taxon>Pseudomonadota</taxon>
        <taxon>Alphaproteobacteria</taxon>
        <taxon>Acetobacterales</taxon>
        <taxon>Acetobacteraceae</taxon>
        <taxon>Entomobacter</taxon>
    </lineage>
</organism>
<feature type="domain" description="CinA C-terminal" evidence="1">
    <location>
        <begin position="21"/>
        <end position="168"/>
    </location>
</feature>
<dbReference type="InterPro" id="IPR008136">
    <property type="entry name" value="CinA_C"/>
</dbReference>
<gene>
    <name evidence="2" type="primary">pncC</name>
    <name evidence="2" type="ORF">JGUZn3_15000</name>
</gene>
<accession>A0A7H1NSG3</accession>
<dbReference type="KEGG" id="ebla:JGUZn3_15000"/>